<dbReference type="EMBL" id="CDGG01000001">
    <property type="protein sequence ID" value="CEI82302.1"/>
    <property type="molecule type" value="Genomic_DNA"/>
</dbReference>
<dbReference type="SMART" id="SM00382">
    <property type="entry name" value="AAA"/>
    <property type="match status" value="2"/>
</dbReference>
<evidence type="ECO:0000256" key="3">
    <source>
        <dbReference type="ARBA" id="ARBA00022840"/>
    </source>
</evidence>
<keyword evidence="7" id="KW-1185">Reference proteome</keyword>
<evidence type="ECO:0000256" key="1">
    <source>
        <dbReference type="ARBA" id="ARBA00022737"/>
    </source>
</evidence>
<dbReference type="OrthoDB" id="9760950at2"/>
<accession>A0A0A1MRW0</accession>
<evidence type="ECO:0000313" key="7">
    <source>
        <dbReference type="Proteomes" id="UP000040453"/>
    </source>
</evidence>
<dbReference type="PANTHER" id="PTHR19211">
    <property type="entry name" value="ATP-BINDING TRANSPORT PROTEIN-RELATED"/>
    <property type="match status" value="1"/>
</dbReference>
<evidence type="ECO:0000256" key="2">
    <source>
        <dbReference type="ARBA" id="ARBA00022741"/>
    </source>
</evidence>
<dbReference type="RefSeq" id="WP_042532028.1">
    <property type="nucleotide sequence ID" value="NZ_CDGG01000001.1"/>
</dbReference>
<proteinExistence type="predicted"/>
<dbReference type="AlphaFoldDB" id="A0A0A1MRW0"/>
<evidence type="ECO:0000259" key="5">
    <source>
        <dbReference type="PROSITE" id="PS50893"/>
    </source>
</evidence>
<organism evidence="6 7">
    <name type="scientific">Oceanobacillus oncorhynchi</name>
    <dbReference type="NCBI Taxonomy" id="545501"/>
    <lineage>
        <taxon>Bacteria</taxon>
        <taxon>Bacillati</taxon>
        <taxon>Bacillota</taxon>
        <taxon>Bacilli</taxon>
        <taxon>Bacillales</taxon>
        <taxon>Bacillaceae</taxon>
        <taxon>Oceanobacillus</taxon>
    </lineage>
</organism>
<feature type="compositionally biased region" description="Polar residues" evidence="4">
    <location>
        <begin position="200"/>
        <end position="214"/>
    </location>
</feature>
<evidence type="ECO:0000313" key="6">
    <source>
        <dbReference type="EMBL" id="CEI82302.1"/>
    </source>
</evidence>
<gene>
    <name evidence="6" type="primary">yjjK_2</name>
    <name evidence="6" type="ORF">BN997_02163</name>
</gene>
<dbReference type="InterPro" id="IPR027417">
    <property type="entry name" value="P-loop_NTPase"/>
</dbReference>
<dbReference type="Gene3D" id="3.40.50.300">
    <property type="entry name" value="P-loop containing nucleotide triphosphate hydrolases"/>
    <property type="match status" value="3"/>
</dbReference>
<feature type="domain" description="ABC transporter" evidence="5">
    <location>
        <begin position="273"/>
        <end position="488"/>
    </location>
</feature>
<dbReference type="NCBIfam" id="NF000170">
    <property type="entry name" value="ABCF_Vga_all"/>
    <property type="match status" value="1"/>
</dbReference>
<dbReference type="InterPro" id="IPR050611">
    <property type="entry name" value="ABCF"/>
</dbReference>
<dbReference type="Proteomes" id="UP000040453">
    <property type="component" value="Unassembled WGS sequence"/>
</dbReference>
<dbReference type="STRING" id="545501.BN997_02163"/>
<reference evidence="6 7" key="1">
    <citation type="submission" date="2014-11" db="EMBL/GenBank/DDBJ databases">
        <authorList>
            <person name="Urmite Genomes Urmite Genomes"/>
        </authorList>
    </citation>
    <scope>NUCLEOTIDE SEQUENCE [LARGE SCALE GENOMIC DNA]</scope>
    <source>
        <strain evidence="6 7">Oc5</strain>
    </source>
</reference>
<keyword evidence="2" id="KW-0547">Nucleotide-binding</keyword>
<dbReference type="GO" id="GO:0005524">
    <property type="term" value="F:ATP binding"/>
    <property type="evidence" value="ECO:0007669"/>
    <property type="project" value="UniProtKB-KW"/>
</dbReference>
<dbReference type="PROSITE" id="PS00211">
    <property type="entry name" value="ABC_TRANSPORTER_1"/>
    <property type="match status" value="1"/>
</dbReference>
<sequence>MRILEAHHIKHSIKDRELFSIEHLVVHAKDRIGLVGKNGSGKTTLLNLLAGNIPPEQGTIHMHTSVELLPQLKEKRDQKSGGEVTQAYIVEALQKQTGLLLADEPTTNLDTAHIEWVEKQLSHWQGALIIVSHDRNFLDKLCQQIWEIDEEHIQIYSGNYTAYREQKDKELEKQRLDYEHYQQKKRQLERAIEKKEQKAQRATKTPKSKIGSTEESLKGAKPYFAKKQKKLQKTSKALESRLDNMEKVDKVKEAAPLKMTLPHQEKLQQKIILRIEDVEGAVPGKQLWEKASLNIKNGDKVGIIGPNGAGKTTFIKKIMRKDAGITLNPSIKIGYFQQDLSTLNQEKSILENVKETSKQDETLIRTVLARLHFYGDDVFKPVHVLSGGEQVKVAFAKLFVSDINMLILDEPTNYLDIEAVEALEDLLQAYEGTVLFVSHDRQFINNIATKVIKISQQQLTFFDGSIQQLHKESTEKETQEDPIEQQLMIIETKITETLSKLSLEPSDELDQEFQKLLQQKRTLLNQQEE</sequence>
<name>A0A0A1MRW0_9BACI</name>
<keyword evidence="3 6" id="KW-0067">ATP-binding</keyword>
<feature type="region of interest" description="Disordered" evidence="4">
    <location>
        <begin position="187"/>
        <end position="217"/>
    </location>
</feature>
<dbReference type="GO" id="GO:0016887">
    <property type="term" value="F:ATP hydrolysis activity"/>
    <property type="evidence" value="ECO:0007669"/>
    <property type="project" value="InterPro"/>
</dbReference>
<dbReference type="InterPro" id="IPR003593">
    <property type="entry name" value="AAA+_ATPase"/>
</dbReference>
<dbReference type="NCBIfam" id="NF000355">
    <property type="entry name" value="ribo_prot_ABC_F"/>
    <property type="match status" value="1"/>
</dbReference>
<keyword evidence="1" id="KW-0677">Repeat</keyword>
<protein>
    <submittedName>
        <fullName evidence="6">Putative ABC transporter ATP-binding protein YjjK</fullName>
    </submittedName>
</protein>
<dbReference type="InterPro" id="IPR017871">
    <property type="entry name" value="ABC_transporter-like_CS"/>
</dbReference>
<dbReference type="SUPFAM" id="SSF52540">
    <property type="entry name" value="P-loop containing nucleoside triphosphate hydrolases"/>
    <property type="match status" value="2"/>
</dbReference>
<dbReference type="Pfam" id="PF00005">
    <property type="entry name" value="ABC_tran"/>
    <property type="match status" value="2"/>
</dbReference>
<feature type="compositionally biased region" description="Basic and acidic residues" evidence="4">
    <location>
        <begin position="187"/>
        <end position="199"/>
    </location>
</feature>
<dbReference type="PANTHER" id="PTHR19211:SF100">
    <property type="entry name" value="RIBOSOME PROTECTION PROTEIN VMLR"/>
    <property type="match status" value="1"/>
</dbReference>
<dbReference type="PROSITE" id="PS50893">
    <property type="entry name" value="ABC_TRANSPORTER_2"/>
    <property type="match status" value="1"/>
</dbReference>
<evidence type="ECO:0000256" key="4">
    <source>
        <dbReference type="SAM" id="MobiDB-lite"/>
    </source>
</evidence>
<dbReference type="InterPro" id="IPR003439">
    <property type="entry name" value="ABC_transporter-like_ATP-bd"/>
</dbReference>
<dbReference type="CDD" id="cd03221">
    <property type="entry name" value="ABCF_EF-3"/>
    <property type="match status" value="2"/>
</dbReference>